<sequence length="142" mass="16300">MLPFVKHVLFGTPYQQYGQIEDPQTFANDPLAWSRPLVRYYSGEFSMAAVQANRDMEDKCQVEVGIDALFVGIYDGQKGVTVSIFLRDQMFNQIIVDFGKGYQIRMLLKLLTPVHEMESQKDLPHLLYRMGLKEGAEHIVNL</sequence>
<reference evidence="1" key="1">
    <citation type="submission" date="2023-10" db="EMBL/GenBank/DDBJ databases">
        <authorList>
            <person name="Rodriguez Cubillos JULIANA M."/>
            <person name="De Vega J."/>
        </authorList>
    </citation>
    <scope>NUCLEOTIDE SEQUENCE</scope>
</reference>
<gene>
    <name evidence="1" type="ORF">MILVUS5_LOCUS35161</name>
</gene>
<comment type="caution">
    <text evidence="1">The sequence shown here is derived from an EMBL/GenBank/DDBJ whole genome shotgun (WGS) entry which is preliminary data.</text>
</comment>
<dbReference type="EMBL" id="CASHSV030000615">
    <property type="protein sequence ID" value="CAJ2671301.1"/>
    <property type="molecule type" value="Genomic_DNA"/>
</dbReference>
<name>A0ACB0LPC4_TRIPR</name>
<proteinExistence type="predicted"/>
<dbReference type="Proteomes" id="UP001177021">
    <property type="component" value="Unassembled WGS sequence"/>
</dbReference>
<evidence type="ECO:0000313" key="1">
    <source>
        <dbReference type="EMBL" id="CAJ2671301.1"/>
    </source>
</evidence>
<evidence type="ECO:0000313" key="2">
    <source>
        <dbReference type="Proteomes" id="UP001177021"/>
    </source>
</evidence>
<accession>A0ACB0LPC4</accession>
<protein>
    <submittedName>
        <fullName evidence="1">Uncharacterized protein</fullName>
    </submittedName>
</protein>
<keyword evidence="2" id="KW-1185">Reference proteome</keyword>
<organism evidence="1 2">
    <name type="scientific">Trifolium pratense</name>
    <name type="common">Red clover</name>
    <dbReference type="NCBI Taxonomy" id="57577"/>
    <lineage>
        <taxon>Eukaryota</taxon>
        <taxon>Viridiplantae</taxon>
        <taxon>Streptophyta</taxon>
        <taxon>Embryophyta</taxon>
        <taxon>Tracheophyta</taxon>
        <taxon>Spermatophyta</taxon>
        <taxon>Magnoliopsida</taxon>
        <taxon>eudicotyledons</taxon>
        <taxon>Gunneridae</taxon>
        <taxon>Pentapetalae</taxon>
        <taxon>rosids</taxon>
        <taxon>fabids</taxon>
        <taxon>Fabales</taxon>
        <taxon>Fabaceae</taxon>
        <taxon>Papilionoideae</taxon>
        <taxon>50 kb inversion clade</taxon>
        <taxon>NPAAA clade</taxon>
        <taxon>Hologalegina</taxon>
        <taxon>IRL clade</taxon>
        <taxon>Trifolieae</taxon>
        <taxon>Trifolium</taxon>
    </lineage>
</organism>